<dbReference type="AlphaFoldDB" id="A0A6V6YSM8"/>
<gene>
    <name evidence="8" type="ORF">FLAT13_01122</name>
</gene>
<evidence type="ECO:0000256" key="4">
    <source>
        <dbReference type="ARBA" id="ARBA00023069"/>
    </source>
</evidence>
<accession>A0A6V6YSM8</accession>
<feature type="domain" description="CFAP74 fourth Ig-like" evidence="7">
    <location>
        <begin position="412"/>
        <end position="505"/>
    </location>
</feature>
<dbReference type="Gene3D" id="2.60.40.10">
    <property type="entry name" value="Immunoglobulins"/>
    <property type="match status" value="2"/>
</dbReference>
<dbReference type="NCBIfam" id="NF012200">
    <property type="entry name" value="choice_anch_D"/>
    <property type="match status" value="1"/>
</dbReference>
<dbReference type="InterPro" id="IPR013783">
    <property type="entry name" value="Ig-like_fold"/>
</dbReference>
<sequence>MLISTYLTYSNITEKSNDGYIEYSYTNQDNGYLDKDPFVHASYKLIASNPRKLFGKLDLERGQLLSTKYYMEDKFLQKKVSNEYNDDPSRYNSYVRSVGDITESYTCLGYAKASIPIYTFYSYMKKQTTEEYFRNGTSNSNTISYTYDPNSNLLRTTSTINSDGNEIKTRYKYPGDFGFVSLSQIAPTNEIHDIAQLQINNVVNVPMEINNSIIKNGVEYITGGKLNYFEDLKLEKTFELETNSHINITNFEFSTVRPSAGFLSDSRYKEKISFIKYDNKGNILEIRPTNGFSTSYIWAYNKTHPIAKLFNTTYNQIETLLGVTALNSLNISYDNAFIKSSTDQLRQGLHGAQVYSYLYNPNIGILSETPPNNNSTNFNYDIFGRLDYVTDHAGNIIKKNEYNYKKFKRISLSTNTLNFESVPFGTSKSKSIRVTNSSTLPFTISGLIIPSGYSYVINGSSVLLPGDYVDITITFSPTAASTYSGNITVLSDADGVNTIPVSGSGAITKIINISGNLDFVLFADTGCVFQNMTISNTGNTNLNITGINVGSPFAVNWTNGVIPPGQSKNVTVRFCSMGDRIYQSTINVLSDKTDGVSTIGTYAILME</sequence>
<evidence type="ECO:0000256" key="5">
    <source>
        <dbReference type="ARBA" id="ARBA00023273"/>
    </source>
</evidence>
<evidence type="ECO:0000256" key="2">
    <source>
        <dbReference type="ARBA" id="ARBA00004496"/>
    </source>
</evidence>
<keyword evidence="3" id="KW-0963">Cytoplasm</keyword>
<reference evidence="8 9" key="1">
    <citation type="submission" date="2020-06" db="EMBL/GenBank/DDBJ databases">
        <authorList>
            <person name="Criscuolo A."/>
        </authorList>
    </citation>
    <scope>NUCLEOTIDE SEQUENCE [LARGE SCALE GENOMIC DNA]</scope>
    <source>
        <strain evidence="9">CIP 111411</strain>
    </source>
</reference>
<dbReference type="Proteomes" id="UP000530060">
    <property type="component" value="Unassembled WGS sequence"/>
</dbReference>
<dbReference type="Pfam" id="PF22544">
    <property type="entry name" value="HYDIN_VesB_CFA65-like_Ig"/>
    <property type="match status" value="1"/>
</dbReference>
<dbReference type="InterPro" id="IPR056310">
    <property type="entry name" value="Ig-CFAP74_4th"/>
</dbReference>
<organism evidence="8 9">
    <name type="scientific">Flavobacterium salmonis</name>
    <dbReference type="NCBI Taxonomy" id="2654844"/>
    <lineage>
        <taxon>Bacteria</taxon>
        <taxon>Pseudomonadati</taxon>
        <taxon>Bacteroidota</taxon>
        <taxon>Flavobacteriia</taxon>
        <taxon>Flavobacteriales</taxon>
        <taxon>Flavobacteriaceae</taxon>
        <taxon>Flavobacterium</taxon>
    </lineage>
</organism>
<dbReference type="PANTHER" id="PTHR46127">
    <property type="entry name" value="CILIA- AND FLAGELLA-ASSOCIATED PROTEIN 65"/>
    <property type="match status" value="1"/>
</dbReference>
<evidence type="ECO:0000313" key="9">
    <source>
        <dbReference type="Proteomes" id="UP000530060"/>
    </source>
</evidence>
<name>A0A6V6YSM8_9FLAO</name>
<keyword evidence="9" id="KW-1185">Reference proteome</keyword>
<dbReference type="RefSeq" id="WP_180908242.1">
    <property type="nucleotide sequence ID" value="NZ_CAIJDP010000060.1"/>
</dbReference>
<evidence type="ECO:0000256" key="3">
    <source>
        <dbReference type="ARBA" id="ARBA00022490"/>
    </source>
</evidence>
<dbReference type="InterPro" id="IPR052614">
    <property type="entry name" value="CFAP65"/>
</dbReference>
<evidence type="ECO:0000259" key="7">
    <source>
        <dbReference type="Pfam" id="PF24798"/>
    </source>
</evidence>
<comment type="caution">
    <text evidence="8">The sequence shown here is derived from an EMBL/GenBank/DDBJ whole genome shotgun (WGS) entry which is preliminary data.</text>
</comment>
<comment type="subcellular location">
    <subcellularLocation>
        <location evidence="1">Cell projection</location>
        <location evidence="1">Cilium</location>
    </subcellularLocation>
    <subcellularLocation>
        <location evidence="2">Cytoplasm</location>
    </subcellularLocation>
</comment>
<evidence type="ECO:0000259" key="6">
    <source>
        <dbReference type="Pfam" id="PF22544"/>
    </source>
</evidence>
<dbReference type="InterPro" id="IPR053879">
    <property type="entry name" value="HYDIN_VesB_CFA65-like_Ig"/>
</dbReference>
<keyword evidence="4" id="KW-0969">Cilium</keyword>
<dbReference type="GO" id="GO:0005737">
    <property type="term" value="C:cytoplasm"/>
    <property type="evidence" value="ECO:0007669"/>
    <property type="project" value="UniProtKB-SubCell"/>
</dbReference>
<dbReference type="PANTHER" id="PTHR46127:SF1">
    <property type="entry name" value="CILIA- AND FLAGELLA-ASSOCIATED PROTEIN 65"/>
    <property type="match status" value="1"/>
</dbReference>
<evidence type="ECO:0000256" key="1">
    <source>
        <dbReference type="ARBA" id="ARBA00004138"/>
    </source>
</evidence>
<protein>
    <submittedName>
        <fullName evidence="8">Uncharacterized protein</fullName>
    </submittedName>
</protein>
<dbReference type="Pfam" id="PF24798">
    <property type="entry name" value="Ig-CFAP74_4th"/>
    <property type="match status" value="1"/>
</dbReference>
<keyword evidence="5" id="KW-0966">Cell projection</keyword>
<evidence type="ECO:0000313" key="8">
    <source>
        <dbReference type="EMBL" id="CAD0002416.1"/>
    </source>
</evidence>
<dbReference type="EMBL" id="CAIJDP010000060">
    <property type="protein sequence ID" value="CAD0002416.1"/>
    <property type="molecule type" value="Genomic_DNA"/>
</dbReference>
<proteinExistence type="predicted"/>
<feature type="domain" description="HYDIN/VesB/CFA65-like Ig-like" evidence="6">
    <location>
        <begin position="530"/>
        <end position="592"/>
    </location>
</feature>